<accession>A0ABY3MZS6</accession>
<dbReference type="SUPFAM" id="SSF54736">
    <property type="entry name" value="ClpS-like"/>
    <property type="match status" value="1"/>
</dbReference>
<gene>
    <name evidence="1 3" type="primary">clpS</name>
    <name evidence="3" type="ORF">CWS31_002745</name>
</gene>
<dbReference type="EMBL" id="PJAI02000002">
    <property type="protein sequence ID" value="TYK66736.1"/>
    <property type="molecule type" value="Genomic_DNA"/>
</dbReference>
<dbReference type="InterPro" id="IPR022935">
    <property type="entry name" value="ClpS"/>
</dbReference>
<evidence type="ECO:0000313" key="4">
    <source>
        <dbReference type="Proteomes" id="UP000815846"/>
    </source>
</evidence>
<dbReference type="GO" id="GO:0008233">
    <property type="term" value="F:peptidase activity"/>
    <property type="evidence" value="ECO:0007669"/>
    <property type="project" value="UniProtKB-KW"/>
</dbReference>
<dbReference type="InterPro" id="IPR014719">
    <property type="entry name" value="Ribosomal_bL12_C/ClpS-like"/>
</dbReference>
<protein>
    <recommendedName>
        <fullName evidence="1">ATP-dependent Clp protease adapter protein ClpS</fullName>
    </recommendedName>
</protein>
<dbReference type="Pfam" id="PF02617">
    <property type="entry name" value="ClpS"/>
    <property type="match status" value="1"/>
</dbReference>
<organism evidence="3 4">
    <name type="scientific">Colwellia echini</name>
    <dbReference type="NCBI Taxonomy" id="1982103"/>
    <lineage>
        <taxon>Bacteria</taxon>
        <taxon>Pseudomonadati</taxon>
        <taxon>Pseudomonadota</taxon>
        <taxon>Gammaproteobacteria</taxon>
        <taxon>Alteromonadales</taxon>
        <taxon>Colwelliaceae</taxon>
        <taxon>Colwellia</taxon>
    </lineage>
</organism>
<reference evidence="3 4" key="1">
    <citation type="submission" date="2019-08" db="EMBL/GenBank/DDBJ databases">
        <title>Microbe sample from Colwellia echini.</title>
        <authorList>
            <person name="Christiansen L."/>
            <person name="Pathiraja D."/>
            <person name="Schultz-Johansen M."/>
            <person name="Choi I.-G."/>
            <person name="Stougaard P."/>
        </authorList>
    </citation>
    <scope>NUCLEOTIDE SEQUENCE [LARGE SCALE GENOMIC DNA]</scope>
    <source>
        <strain evidence="3 4">A3</strain>
    </source>
</reference>
<dbReference type="NCBIfam" id="NF000672">
    <property type="entry name" value="PRK00033.1-5"/>
    <property type="match status" value="1"/>
</dbReference>
<dbReference type="InterPro" id="IPR003769">
    <property type="entry name" value="ClpS_core"/>
</dbReference>
<evidence type="ECO:0000259" key="2">
    <source>
        <dbReference type="Pfam" id="PF02617"/>
    </source>
</evidence>
<sequence>MTNWKELIDTQGIVEEDVKDQLEEPAKYHVFLLNDDYTPMDFVVDVLCNFFNKSEEQATDIMLTIHYKGKGLCGTYTAEIAETKVENVVQYALDNQHPLKCVMEKA</sequence>
<keyword evidence="3" id="KW-0378">Hydrolase</keyword>
<dbReference type="HAMAP" id="MF_00302">
    <property type="entry name" value="ClpS"/>
    <property type="match status" value="1"/>
</dbReference>
<comment type="similarity">
    <text evidence="1">Belongs to the ClpS family.</text>
</comment>
<dbReference type="Gene3D" id="3.30.1390.10">
    <property type="match status" value="1"/>
</dbReference>
<evidence type="ECO:0000256" key="1">
    <source>
        <dbReference type="HAMAP-Rule" id="MF_00302"/>
    </source>
</evidence>
<dbReference type="GO" id="GO:0006508">
    <property type="term" value="P:proteolysis"/>
    <property type="evidence" value="ECO:0007669"/>
    <property type="project" value="UniProtKB-KW"/>
</dbReference>
<dbReference type="Proteomes" id="UP000815846">
    <property type="component" value="Unassembled WGS sequence"/>
</dbReference>
<dbReference type="PANTHER" id="PTHR33473:SF19">
    <property type="entry name" value="ATP-DEPENDENT CLP PROTEASE ADAPTER PROTEIN CLPS"/>
    <property type="match status" value="1"/>
</dbReference>
<comment type="function">
    <text evidence="1">Involved in the modulation of the specificity of the ClpAP-mediated ATP-dependent protein degradation.</text>
</comment>
<proteinExistence type="inferred from homology"/>
<keyword evidence="3" id="KW-0645">Protease</keyword>
<dbReference type="RefSeq" id="WP_101343794.1">
    <property type="nucleotide sequence ID" value="NZ_PJAI02000002.1"/>
</dbReference>
<dbReference type="PANTHER" id="PTHR33473">
    <property type="entry name" value="ATP-DEPENDENT CLP PROTEASE ADAPTER PROTEIN CLPS1, CHLOROPLASTIC"/>
    <property type="match status" value="1"/>
</dbReference>
<name>A0ABY3MZS6_9GAMM</name>
<evidence type="ECO:0000313" key="3">
    <source>
        <dbReference type="EMBL" id="TYK66736.1"/>
    </source>
</evidence>
<comment type="subunit">
    <text evidence="1">Binds to the N-terminal domain of the chaperone ClpA.</text>
</comment>
<comment type="caution">
    <text evidence="3">The sequence shown here is derived from an EMBL/GenBank/DDBJ whole genome shotgun (WGS) entry which is preliminary data.</text>
</comment>
<feature type="domain" description="Adaptor protein ClpS core" evidence="2">
    <location>
        <begin position="23"/>
        <end position="101"/>
    </location>
</feature>
<keyword evidence="4" id="KW-1185">Reference proteome</keyword>